<proteinExistence type="predicted"/>
<feature type="transmembrane region" description="Helical" evidence="1">
    <location>
        <begin position="535"/>
        <end position="552"/>
    </location>
</feature>
<feature type="transmembrane region" description="Helical" evidence="1">
    <location>
        <begin position="12"/>
        <end position="31"/>
    </location>
</feature>
<dbReference type="PANTHER" id="PTHR38454:SF1">
    <property type="entry name" value="INTEGRAL MEMBRANE PROTEIN"/>
    <property type="match status" value="1"/>
</dbReference>
<feature type="transmembrane region" description="Helical" evidence="1">
    <location>
        <begin position="510"/>
        <end position="528"/>
    </location>
</feature>
<comment type="caution">
    <text evidence="2">The sequence shown here is derived from an EMBL/GenBank/DDBJ whole genome shotgun (WGS) entry which is preliminary data.</text>
</comment>
<sequence>MSNWFKRNSVHFAVVAFFVAISFAYFFTPLIQGKVLSQHDVMQAQGTQKEIMDVREKTGKAPLWTNSIFGGMPSYQIWTEYPSNITTYVIKALKVVFPNPVDTVLLYLLGAYLLFCVLKLNPWLAAAGAVAFTFSSYNFILLDAGHANQALAITLFAPILAGIILTLRGRFALGAVITAFFLALEIRSNHLQMTYYLLFAVIILVIVELYYAIKAKQTTPFFKAFGYLAAATVLALAVNAGSLWTTYEYGKETNRGQSNLTKHTREPSTGLDKEYAFSWSQGITECFTFLIPNAYGGSSGSEALGNNSNVAKAFIAKGVPPEQAEMFVHQSGYFSTYWGDKRFTSGPFYFGAGVCFLFVLGLLIVKNRIKWWLLATVIFTMLLSFGRHFSPLSDFFFNYVPLYNKFRAVESILAVASLCFPILAFLAVKEVIEATDKTELFKKLKLALYITGGITLIFIIAPDLILNFKSPQHQDIITGLSQALQGDTSFANSIAQGLVLDRIDLARHDAIRSLIFIVIVFGLIWAFINKKVNVTVASLLFLAVTLVDLWSVDKRYLNDSKFIVKEDYKQPVKPRQIDEFILRDTDPHFRVLDLSGGNPFQSAEASFFYKSVGGYHAAKLKRFDELIDMQFSKSINQDVLDMLNTKYIITRNDKNEEASMQRNQTACGNAWFVKSVKFAKDADEEMQAISSFDPKNEAIVDQRYKSFITEKGVAPDPNATIKLVSYAPEHLVYESGSTASQIAVFSEIYYDKGWKMLIDGEEKPYFRADYLLRAAQIPVGNHKIEFIFHPTSYHVGENISLAGSILLVLAIGGVAFMENKKKNKA</sequence>
<evidence type="ECO:0008006" key="4">
    <source>
        <dbReference type="Google" id="ProtNLM"/>
    </source>
</evidence>
<evidence type="ECO:0000256" key="1">
    <source>
        <dbReference type="SAM" id="Phobius"/>
    </source>
</evidence>
<gene>
    <name evidence="2" type="ORF">DJ568_12415</name>
</gene>
<keyword evidence="1" id="KW-0472">Membrane</keyword>
<dbReference type="EMBL" id="QGDC01000006">
    <property type="protein sequence ID" value="RCH54616.1"/>
    <property type="molecule type" value="Genomic_DNA"/>
</dbReference>
<name>A0A367GP49_9SPHI</name>
<organism evidence="2 3">
    <name type="scientific">Mucilaginibacter hurinus</name>
    <dbReference type="NCBI Taxonomy" id="2201324"/>
    <lineage>
        <taxon>Bacteria</taxon>
        <taxon>Pseudomonadati</taxon>
        <taxon>Bacteroidota</taxon>
        <taxon>Sphingobacteriia</taxon>
        <taxon>Sphingobacteriales</taxon>
        <taxon>Sphingobacteriaceae</taxon>
        <taxon>Mucilaginibacter</taxon>
    </lineage>
</organism>
<feature type="transmembrane region" description="Helical" evidence="1">
    <location>
        <begin position="194"/>
        <end position="213"/>
    </location>
</feature>
<dbReference type="AlphaFoldDB" id="A0A367GP49"/>
<keyword evidence="1" id="KW-0812">Transmembrane</keyword>
<accession>A0A367GP49</accession>
<feature type="transmembrane region" description="Helical" evidence="1">
    <location>
        <begin position="409"/>
        <end position="426"/>
    </location>
</feature>
<reference evidence="2 3" key="1">
    <citation type="submission" date="2018-05" db="EMBL/GenBank/DDBJ databases">
        <title>Mucilaginibacter hurinus sp. nov., isolated from briquette warehouse soil.</title>
        <authorList>
            <person name="Choi L."/>
        </authorList>
    </citation>
    <scope>NUCLEOTIDE SEQUENCE [LARGE SCALE GENOMIC DNA]</scope>
    <source>
        <strain evidence="2 3">ZR32</strain>
    </source>
</reference>
<feature type="transmembrane region" description="Helical" evidence="1">
    <location>
        <begin position="799"/>
        <end position="817"/>
    </location>
</feature>
<keyword evidence="3" id="KW-1185">Reference proteome</keyword>
<feature type="transmembrane region" description="Helical" evidence="1">
    <location>
        <begin position="123"/>
        <end position="140"/>
    </location>
</feature>
<dbReference type="InterPro" id="IPR018580">
    <property type="entry name" value="Uncharacterised_YfhO"/>
</dbReference>
<feature type="transmembrane region" description="Helical" evidence="1">
    <location>
        <begin position="446"/>
        <end position="465"/>
    </location>
</feature>
<evidence type="ECO:0000313" key="2">
    <source>
        <dbReference type="EMBL" id="RCH54616.1"/>
    </source>
</evidence>
<dbReference type="Proteomes" id="UP000253209">
    <property type="component" value="Unassembled WGS sequence"/>
</dbReference>
<protein>
    <recommendedName>
        <fullName evidence="4">YfhO family protein</fullName>
    </recommendedName>
</protein>
<dbReference type="PANTHER" id="PTHR38454">
    <property type="entry name" value="INTEGRAL MEMBRANE PROTEIN-RELATED"/>
    <property type="match status" value="1"/>
</dbReference>
<evidence type="ECO:0000313" key="3">
    <source>
        <dbReference type="Proteomes" id="UP000253209"/>
    </source>
</evidence>
<dbReference type="OrthoDB" id="9772884at2"/>
<feature type="transmembrane region" description="Helical" evidence="1">
    <location>
        <begin position="146"/>
        <end position="164"/>
    </location>
</feature>
<dbReference type="RefSeq" id="WP_114005599.1">
    <property type="nucleotide sequence ID" value="NZ_QGDC01000006.1"/>
</dbReference>
<feature type="transmembrane region" description="Helical" evidence="1">
    <location>
        <begin position="348"/>
        <end position="365"/>
    </location>
</feature>
<feature type="transmembrane region" description="Helical" evidence="1">
    <location>
        <begin position="225"/>
        <end position="244"/>
    </location>
</feature>
<keyword evidence="1" id="KW-1133">Transmembrane helix</keyword>
<feature type="transmembrane region" description="Helical" evidence="1">
    <location>
        <begin position="372"/>
        <end position="389"/>
    </location>
</feature>
<feature type="transmembrane region" description="Helical" evidence="1">
    <location>
        <begin position="101"/>
        <end position="118"/>
    </location>
</feature>